<reference evidence="1 2" key="1">
    <citation type="submission" date="2018-05" db="EMBL/GenBank/DDBJ databases">
        <title>Genomic Encyclopedia of Type Strains, Phase IV (KMG-V): Genome sequencing to study the core and pangenomes of soil and plant-associated prokaryotes.</title>
        <authorList>
            <person name="Whitman W."/>
        </authorList>
    </citation>
    <scope>NUCLEOTIDE SEQUENCE [LARGE SCALE GENOMIC DNA]</scope>
    <source>
        <strain evidence="1 2">PNA 200-10</strain>
    </source>
</reference>
<dbReference type="Proteomes" id="UP000245981">
    <property type="component" value="Unassembled WGS sequence"/>
</dbReference>
<dbReference type="RefSeq" id="WP_109718041.1">
    <property type="nucleotide sequence ID" value="NZ_QGHF01000010.1"/>
</dbReference>
<protein>
    <submittedName>
        <fullName evidence="1">Uncharacterized protein</fullName>
    </submittedName>
</protein>
<name>A0A2V2B5K8_9GAMM</name>
<organism evidence="1 2">
    <name type="scientific">Pantoea allii</name>
    <dbReference type="NCBI Taxonomy" id="574096"/>
    <lineage>
        <taxon>Bacteria</taxon>
        <taxon>Pseudomonadati</taxon>
        <taxon>Pseudomonadota</taxon>
        <taxon>Gammaproteobacteria</taxon>
        <taxon>Enterobacterales</taxon>
        <taxon>Erwiniaceae</taxon>
        <taxon>Pantoea</taxon>
    </lineage>
</organism>
<evidence type="ECO:0000313" key="2">
    <source>
        <dbReference type="Proteomes" id="UP000245981"/>
    </source>
</evidence>
<dbReference type="OrthoDB" id="6626406at2"/>
<evidence type="ECO:0000313" key="1">
    <source>
        <dbReference type="EMBL" id="PWK94636.1"/>
    </source>
</evidence>
<comment type="caution">
    <text evidence="1">The sequence shown here is derived from an EMBL/GenBank/DDBJ whole genome shotgun (WGS) entry which is preliminary data.</text>
</comment>
<sequence>MGMFDTVTFRYRMPDGETGPDYQTIELDGECAGYQISADGHLLRWQTDVGEFADTGFDGAFTLTGRAGYRLYFDRGTLAWIEVYSQNDRRWPFEPARYVTEPG</sequence>
<accession>A0A2V2B5K8</accession>
<gene>
    <name evidence="1" type="ORF">C7431_110132</name>
</gene>
<dbReference type="AlphaFoldDB" id="A0A2V2B5K8"/>
<proteinExistence type="predicted"/>
<dbReference type="EMBL" id="QGHF01000010">
    <property type="protein sequence ID" value="PWK94636.1"/>
    <property type="molecule type" value="Genomic_DNA"/>
</dbReference>